<sequence>MGAPRSRKEGPASLDTSATADQFQQLGWCSHQFHRLQRTCTPEALRYLSTLNRRGYRPNNHRACIDKPCCIANNVNPQKYNAAHTQLCPGSCQPIAVDYTDVVDIISAGGIPIVSIHVDIASPVDEPLLRLNVTPRTNSTRYTVISHVWFDGLGNPLANALPTCQIQRLYAHLLSMPRDYESGVVKMGSLQVDWSRQSFVQHPELQPPLFWMDTLCIPVGEDHKHLRKVAINQMASIYAAAVQELVLDAELMQCEVGAGGALETLARVACSAWMTRSWTLQEGVLARECVFQFKDRAIDPIHEWVLHGARPAGTTKAFSVSFPSPEDEEHWAVYKDLYNFLWDTLHQDWKSRYRKDPPVPVRGLRPSYAAGRIHTLPAVDGLSKRSQKGLDEKDHFTMHLREEHRTKQLVDTWNELAHRSTTMPEDLHVIIANLLDFNADRIMDIPTREERMRAIILSFESLPVSLFWNTGPKWHDVTDYAVGGNNRWIPIEPSKS</sequence>
<evidence type="ECO:0008006" key="3">
    <source>
        <dbReference type="Google" id="ProtNLM"/>
    </source>
</evidence>
<comment type="caution">
    <text evidence="1">The sequence shown here is derived from an EMBL/GenBank/DDBJ whole genome shotgun (WGS) entry which is preliminary data.</text>
</comment>
<organism evidence="1 2">
    <name type="scientific">Ascochyta lentis</name>
    <dbReference type="NCBI Taxonomy" id="205686"/>
    <lineage>
        <taxon>Eukaryota</taxon>
        <taxon>Fungi</taxon>
        <taxon>Dikarya</taxon>
        <taxon>Ascomycota</taxon>
        <taxon>Pezizomycotina</taxon>
        <taxon>Dothideomycetes</taxon>
        <taxon>Pleosporomycetidae</taxon>
        <taxon>Pleosporales</taxon>
        <taxon>Pleosporineae</taxon>
        <taxon>Didymellaceae</taxon>
        <taxon>Ascochyta</taxon>
    </lineage>
</organism>
<dbReference type="OrthoDB" id="2426273at2759"/>
<evidence type="ECO:0000313" key="2">
    <source>
        <dbReference type="Proteomes" id="UP000651452"/>
    </source>
</evidence>
<reference evidence="1" key="2">
    <citation type="submission" date="2020-09" db="EMBL/GenBank/DDBJ databases">
        <title>Reference genome assembly for Australian Ascochyta lentis isolate Al4.</title>
        <authorList>
            <person name="Lee R.C."/>
            <person name="Farfan-Caceres L.M."/>
            <person name="Debler J.W."/>
            <person name="Williams A.H."/>
            <person name="Henares B.M."/>
        </authorList>
    </citation>
    <scope>NUCLEOTIDE SEQUENCE</scope>
    <source>
        <strain evidence="1">Al4</strain>
    </source>
</reference>
<dbReference type="Proteomes" id="UP000651452">
    <property type="component" value="Unassembled WGS sequence"/>
</dbReference>
<dbReference type="EMBL" id="RZGK01000017">
    <property type="protein sequence ID" value="KAF9692830.1"/>
    <property type="molecule type" value="Genomic_DNA"/>
</dbReference>
<accession>A0A8H7MFD4</accession>
<keyword evidence="2" id="KW-1185">Reference proteome</keyword>
<name>A0A8H7MFD4_9PLEO</name>
<proteinExistence type="predicted"/>
<dbReference type="PANTHER" id="PTHR39596">
    <property type="match status" value="1"/>
</dbReference>
<evidence type="ECO:0000313" key="1">
    <source>
        <dbReference type="EMBL" id="KAF9692830.1"/>
    </source>
</evidence>
<gene>
    <name evidence="1" type="ORF">EKO04_008976</name>
</gene>
<protein>
    <recommendedName>
        <fullName evidence="3">Heterokaryon incompatibility domain-containing protein</fullName>
    </recommendedName>
</protein>
<dbReference type="AlphaFoldDB" id="A0A8H7MFD4"/>
<reference evidence="1" key="1">
    <citation type="submission" date="2018-12" db="EMBL/GenBank/DDBJ databases">
        <authorList>
            <person name="Syme R.A."/>
            <person name="Farfan-Caceres L."/>
            <person name="Lichtenzveig J."/>
        </authorList>
    </citation>
    <scope>NUCLEOTIDE SEQUENCE</scope>
    <source>
        <strain evidence="1">Al4</strain>
    </source>
</reference>
<dbReference type="PANTHER" id="PTHR39596:SF2">
    <property type="entry name" value="HET DOMAIN PROTEIN (AFU_ORTHOLOGUE AFUA_1G17550)-RELATED"/>
    <property type="match status" value="1"/>
</dbReference>